<evidence type="ECO:0000313" key="4">
    <source>
        <dbReference type="EMBL" id="MCT2581879.1"/>
    </source>
</evidence>
<keyword evidence="2" id="KW-0472">Membrane</keyword>
<feature type="region of interest" description="Disordered" evidence="1">
    <location>
        <begin position="419"/>
        <end position="449"/>
    </location>
</feature>
<sequence length="449" mass="48444">MRVTGTIACLLVALGLGPATAAAQPDGRLDVEPIITALNAGERIIRAPGTVARFDEARVRAELGTDGRLVVLPYVDYELYRDENDESRYYELVREPILDWALDREVPVVLVTGLDVTMFGGGATLDHRLPADLAELRTTVATRVITERLVVFARLGRGYSPDAAENVEYHHPDPVPAPPGRVAELIAALRKDRIHNAPGREEPIEDWVAEDAADEHDLNVRIAAFPGLAPGRPVVDYATPLGKAFPDEVVLVLHGDWLDIVAPDQRKALAARAFVYGDADLSMLTAAGNGNRVLARTVERLDLLLTETAWGHPQPPPQPRPQPFDVQRAVSALAPWVLVGSAVVLGGAGMLRHRTRAAAMAAAEERALRAESASAMAAISDAGAVDPAAAERHASARLLYDQAHTSAAMVEVRRIAEEGLALTEPEPVAPPADTERKGKRRRATRKKAR</sequence>
<dbReference type="RefSeq" id="WP_260189237.1">
    <property type="nucleotide sequence ID" value="NZ_JAFFZE010000004.1"/>
</dbReference>
<evidence type="ECO:0008006" key="6">
    <source>
        <dbReference type="Google" id="ProtNLM"/>
    </source>
</evidence>
<feature type="signal peptide" evidence="3">
    <location>
        <begin position="1"/>
        <end position="21"/>
    </location>
</feature>
<dbReference type="EMBL" id="JAFFZE010000004">
    <property type="protein sequence ID" value="MCT2581879.1"/>
    <property type="molecule type" value="Genomic_DNA"/>
</dbReference>
<evidence type="ECO:0000313" key="5">
    <source>
        <dbReference type="Proteomes" id="UP001156441"/>
    </source>
</evidence>
<organism evidence="4 5">
    <name type="scientific">Actinophytocola gossypii</name>
    <dbReference type="NCBI Taxonomy" id="2812003"/>
    <lineage>
        <taxon>Bacteria</taxon>
        <taxon>Bacillati</taxon>
        <taxon>Actinomycetota</taxon>
        <taxon>Actinomycetes</taxon>
        <taxon>Pseudonocardiales</taxon>
        <taxon>Pseudonocardiaceae</taxon>
    </lineage>
</organism>
<accession>A0ABT2J206</accession>
<evidence type="ECO:0000256" key="1">
    <source>
        <dbReference type="SAM" id="MobiDB-lite"/>
    </source>
</evidence>
<keyword evidence="2" id="KW-1133">Transmembrane helix</keyword>
<gene>
    <name evidence="4" type="ORF">JT362_01935</name>
</gene>
<name>A0ABT2J206_9PSEU</name>
<dbReference type="Proteomes" id="UP001156441">
    <property type="component" value="Unassembled WGS sequence"/>
</dbReference>
<proteinExistence type="predicted"/>
<feature type="transmembrane region" description="Helical" evidence="2">
    <location>
        <begin position="333"/>
        <end position="351"/>
    </location>
</feature>
<comment type="caution">
    <text evidence="4">The sequence shown here is derived from an EMBL/GenBank/DDBJ whole genome shotgun (WGS) entry which is preliminary data.</text>
</comment>
<feature type="chain" id="PRO_5047097239" description="DUF4350 domain-containing protein" evidence="3">
    <location>
        <begin position="22"/>
        <end position="449"/>
    </location>
</feature>
<reference evidence="4 5" key="1">
    <citation type="submission" date="2021-02" db="EMBL/GenBank/DDBJ databases">
        <title>Actinophytocola xerophila sp. nov., isolated from soil of cotton cropping field.</title>
        <authorList>
            <person name="Huang R."/>
            <person name="Chen X."/>
            <person name="Ge X."/>
            <person name="Liu W."/>
        </authorList>
    </citation>
    <scope>NUCLEOTIDE SEQUENCE [LARGE SCALE GENOMIC DNA]</scope>
    <source>
        <strain evidence="4 5">S1-96</strain>
    </source>
</reference>
<keyword evidence="3" id="KW-0732">Signal</keyword>
<feature type="compositionally biased region" description="Basic residues" evidence="1">
    <location>
        <begin position="437"/>
        <end position="449"/>
    </location>
</feature>
<protein>
    <recommendedName>
        <fullName evidence="6">DUF4350 domain-containing protein</fullName>
    </recommendedName>
</protein>
<evidence type="ECO:0000256" key="3">
    <source>
        <dbReference type="SAM" id="SignalP"/>
    </source>
</evidence>
<evidence type="ECO:0000256" key="2">
    <source>
        <dbReference type="SAM" id="Phobius"/>
    </source>
</evidence>
<keyword evidence="5" id="KW-1185">Reference proteome</keyword>
<keyword evidence="2" id="KW-0812">Transmembrane</keyword>